<keyword evidence="2" id="KW-0479">Metal-binding</keyword>
<evidence type="ECO:0000256" key="8">
    <source>
        <dbReference type="ARBA" id="ARBA00023242"/>
    </source>
</evidence>
<evidence type="ECO:0000256" key="2">
    <source>
        <dbReference type="ARBA" id="ARBA00022723"/>
    </source>
</evidence>
<evidence type="ECO:0000259" key="14">
    <source>
        <dbReference type="PROSITE" id="PS50157"/>
    </source>
</evidence>
<feature type="domain" description="C2H2-type" evidence="14">
    <location>
        <begin position="717"/>
        <end position="746"/>
    </location>
</feature>
<dbReference type="GO" id="GO:0008270">
    <property type="term" value="F:zinc ion binding"/>
    <property type="evidence" value="ECO:0007669"/>
    <property type="project" value="UniProtKB-KW"/>
</dbReference>
<feature type="non-terminal residue" evidence="15">
    <location>
        <position position="1"/>
    </location>
</feature>
<dbReference type="PROSITE" id="PS00028">
    <property type="entry name" value="ZINC_FINGER_C2H2_1"/>
    <property type="match status" value="3"/>
</dbReference>
<keyword evidence="7 10" id="KW-0371">Homeobox</keyword>
<dbReference type="InterPro" id="IPR017970">
    <property type="entry name" value="Homeobox_CS"/>
</dbReference>
<dbReference type="SMART" id="SM00389">
    <property type="entry name" value="HOX"/>
    <property type="match status" value="3"/>
</dbReference>
<evidence type="ECO:0000256" key="4">
    <source>
        <dbReference type="ARBA" id="ARBA00022771"/>
    </source>
</evidence>
<dbReference type="EMBL" id="CATQJA010001411">
    <property type="protein sequence ID" value="CAJ0567156.1"/>
    <property type="molecule type" value="Genomic_DNA"/>
</dbReference>
<keyword evidence="16" id="KW-1185">Reference proteome</keyword>
<protein>
    <submittedName>
        <fullName evidence="15">Uncharacterized protein</fullName>
    </submittedName>
</protein>
<reference evidence="15" key="1">
    <citation type="submission" date="2023-06" db="EMBL/GenBank/DDBJ databases">
        <authorList>
            <person name="Delattre M."/>
        </authorList>
    </citation>
    <scope>NUCLEOTIDE SEQUENCE</scope>
    <source>
        <strain evidence="15">AF72</strain>
    </source>
</reference>
<evidence type="ECO:0000256" key="7">
    <source>
        <dbReference type="ARBA" id="ARBA00023155"/>
    </source>
</evidence>
<dbReference type="PROSITE" id="PS50071">
    <property type="entry name" value="HOMEOBOX_2"/>
    <property type="match status" value="3"/>
</dbReference>
<keyword evidence="4 9" id="KW-0863">Zinc-finger</keyword>
<dbReference type="PROSITE" id="PS50157">
    <property type="entry name" value="ZINC_FINGER_C2H2_2"/>
    <property type="match status" value="1"/>
</dbReference>
<dbReference type="CDD" id="cd00086">
    <property type="entry name" value="homeodomain"/>
    <property type="match status" value="3"/>
</dbReference>
<dbReference type="InterPro" id="IPR013087">
    <property type="entry name" value="Znf_C2H2_type"/>
</dbReference>
<feature type="region of interest" description="Disordered" evidence="12">
    <location>
        <begin position="435"/>
        <end position="478"/>
    </location>
</feature>
<dbReference type="GO" id="GO:0005634">
    <property type="term" value="C:nucleus"/>
    <property type="evidence" value="ECO:0007669"/>
    <property type="project" value="UniProtKB-SubCell"/>
</dbReference>
<dbReference type="AlphaFoldDB" id="A0AA36CDT4"/>
<feature type="domain" description="Homeobox" evidence="13">
    <location>
        <begin position="474"/>
        <end position="507"/>
    </location>
</feature>
<feature type="domain" description="Homeobox" evidence="13">
    <location>
        <begin position="317"/>
        <end position="364"/>
    </location>
</feature>
<dbReference type="SUPFAM" id="SSF46689">
    <property type="entry name" value="Homeodomain-like"/>
    <property type="match status" value="3"/>
</dbReference>
<keyword evidence="5" id="KW-0862">Zinc</keyword>
<dbReference type="SMART" id="SM00355">
    <property type="entry name" value="ZnF_C2H2"/>
    <property type="match status" value="5"/>
</dbReference>
<gene>
    <name evidence="15" type="ORF">MSPICULIGERA_LOCUS5718</name>
</gene>
<comment type="caution">
    <text evidence="15">The sequence shown here is derived from an EMBL/GenBank/DDBJ whole genome shotgun (WGS) entry which is preliminary data.</text>
</comment>
<dbReference type="Gene3D" id="3.30.160.60">
    <property type="entry name" value="Classic Zinc Finger"/>
    <property type="match status" value="1"/>
</dbReference>
<evidence type="ECO:0000256" key="3">
    <source>
        <dbReference type="ARBA" id="ARBA00022737"/>
    </source>
</evidence>
<feature type="compositionally biased region" description="Low complexity" evidence="12">
    <location>
        <begin position="449"/>
        <end position="462"/>
    </location>
</feature>
<evidence type="ECO:0000256" key="12">
    <source>
        <dbReference type="SAM" id="MobiDB-lite"/>
    </source>
</evidence>
<evidence type="ECO:0000256" key="1">
    <source>
        <dbReference type="ARBA" id="ARBA00004123"/>
    </source>
</evidence>
<feature type="domain" description="Homeobox" evidence="13">
    <location>
        <begin position="160"/>
        <end position="220"/>
    </location>
</feature>
<evidence type="ECO:0000256" key="10">
    <source>
        <dbReference type="PROSITE-ProRule" id="PRU00108"/>
    </source>
</evidence>
<organism evidence="15 16">
    <name type="scientific">Mesorhabditis spiculigera</name>
    <dbReference type="NCBI Taxonomy" id="96644"/>
    <lineage>
        <taxon>Eukaryota</taxon>
        <taxon>Metazoa</taxon>
        <taxon>Ecdysozoa</taxon>
        <taxon>Nematoda</taxon>
        <taxon>Chromadorea</taxon>
        <taxon>Rhabditida</taxon>
        <taxon>Rhabditina</taxon>
        <taxon>Rhabditomorpha</taxon>
        <taxon>Rhabditoidea</taxon>
        <taxon>Rhabditidae</taxon>
        <taxon>Mesorhabditinae</taxon>
        <taxon>Mesorhabditis</taxon>
    </lineage>
</organism>
<dbReference type="PANTHER" id="PTHR45891:SF3">
    <property type="entry name" value="ZINC FINGER PROTEIN 2"/>
    <property type="match status" value="1"/>
</dbReference>
<dbReference type="InterPro" id="IPR051968">
    <property type="entry name" value="ZnFinger_Homeobox_TR"/>
</dbReference>
<dbReference type="InterPro" id="IPR009057">
    <property type="entry name" value="Homeodomain-like_sf"/>
</dbReference>
<evidence type="ECO:0000259" key="13">
    <source>
        <dbReference type="PROSITE" id="PS50071"/>
    </source>
</evidence>
<feature type="region of interest" description="Disordered" evidence="12">
    <location>
        <begin position="125"/>
        <end position="148"/>
    </location>
</feature>
<dbReference type="FunFam" id="1.10.10.60:FF:000064">
    <property type="entry name" value="Zinc finger homeobox protein 4"/>
    <property type="match status" value="1"/>
</dbReference>
<sequence>MAMFNNLLNMAQLFNMKPGQLLPSTSSSSDDDAAAPTTVAGLRRMIEAIGVEEFPDSLQTLLTRLDDLPDVCIAELAKSECESCAQTLPSLLALKQHQEDAHDGQLSPAHLEAFTQRLAKTIEESAVEVSNPGSNESRSSSRDDTMEPPEKMVALQAAASPAKRARTRITDDQLKVLRQYFDINNSPTEAQIREMSLKTQLPEKVIKHWFRNTLFKERQRDKDSPYNFSIPPQMGIDLDMYEKTGETRVHPLTPEQINGSGSGPAQISAFPTVPHVEKEVKQEKLEEKKPAQQQPMNLQAALGAGAPNLAAILGSLQLRTLQQFFDKQAYPKDDDLELLSKKLQLSPRVIVVWFQNARQKARKIYENQPNLENSDRFVRTPGCNFQCKRCNLVFQRYYELIQHQQKKCYKDDCQAQLQDNKGVEGLLTDAEKEQLAGNPEAPPPLQISGPRRPGRAAQAPPGLRLHRSPPEDTPSMSECDTLGRDIGLHKRVVQVWFQNARAKERKTRVANGQDDDISRPFPTQCSYCNVEFSSRVSLQDHVFSQPHLTVLKSLHQGDETETATRSVEENGGRQRAPIVRDSSPKKGAAPLNAHEFPFNLLNFGLPQGSLPMVYDPSVMGTPIPLLQIPETVMAQITTDLSEGRMTTKFTQDGLAFEELISGLDEDDAKCAAQKNMEVGWACSRCTNVFQQEALLKSHQRTICSQAEGQLVLVQTHYECIPCGQHFGTQVDFKNHLQTDEHRVAKVAALFPTSTVTTSASTASPLASF</sequence>
<dbReference type="Proteomes" id="UP001177023">
    <property type="component" value="Unassembled WGS sequence"/>
</dbReference>
<feature type="DNA-binding region" description="Homeobox" evidence="10">
    <location>
        <begin position="476"/>
        <end position="508"/>
    </location>
</feature>
<dbReference type="GO" id="GO:0000981">
    <property type="term" value="F:DNA-binding transcription factor activity, RNA polymerase II-specific"/>
    <property type="evidence" value="ECO:0007669"/>
    <property type="project" value="InterPro"/>
</dbReference>
<feature type="compositionally biased region" description="Basic and acidic residues" evidence="12">
    <location>
        <begin position="139"/>
        <end position="148"/>
    </location>
</feature>
<comment type="subcellular location">
    <subcellularLocation>
        <location evidence="1 10 11">Nucleus</location>
    </subcellularLocation>
</comment>
<dbReference type="PROSITE" id="PS00027">
    <property type="entry name" value="HOMEOBOX_1"/>
    <property type="match status" value="1"/>
</dbReference>
<evidence type="ECO:0000313" key="15">
    <source>
        <dbReference type="EMBL" id="CAJ0567156.1"/>
    </source>
</evidence>
<dbReference type="SUPFAM" id="SSF57667">
    <property type="entry name" value="beta-beta-alpha zinc fingers"/>
    <property type="match status" value="2"/>
</dbReference>
<dbReference type="Pfam" id="PF00046">
    <property type="entry name" value="Homeodomain"/>
    <property type="match status" value="3"/>
</dbReference>
<name>A0AA36CDT4_9BILA</name>
<evidence type="ECO:0000256" key="6">
    <source>
        <dbReference type="ARBA" id="ARBA00023125"/>
    </source>
</evidence>
<dbReference type="GO" id="GO:0000978">
    <property type="term" value="F:RNA polymerase II cis-regulatory region sequence-specific DNA binding"/>
    <property type="evidence" value="ECO:0007669"/>
    <property type="project" value="TreeGrafter"/>
</dbReference>
<feature type="region of interest" description="Disordered" evidence="12">
    <location>
        <begin position="556"/>
        <end position="587"/>
    </location>
</feature>
<proteinExistence type="predicted"/>
<feature type="DNA-binding region" description="Homeobox" evidence="10">
    <location>
        <begin position="162"/>
        <end position="221"/>
    </location>
</feature>
<evidence type="ECO:0000313" key="16">
    <source>
        <dbReference type="Proteomes" id="UP001177023"/>
    </source>
</evidence>
<evidence type="ECO:0000256" key="9">
    <source>
        <dbReference type="PROSITE-ProRule" id="PRU00042"/>
    </source>
</evidence>
<accession>A0AA36CDT4</accession>
<dbReference type="InterPro" id="IPR001356">
    <property type="entry name" value="HD"/>
</dbReference>
<dbReference type="Gene3D" id="1.10.10.60">
    <property type="entry name" value="Homeodomain-like"/>
    <property type="match status" value="3"/>
</dbReference>
<keyword evidence="3" id="KW-0677">Repeat</keyword>
<evidence type="ECO:0000256" key="11">
    <source>
        <dbReference type="RuleBase" id="RU000682"/>
    </source>
</evidence>
<dbReference type="PANTHER" id="PTHR45891">
    <property type="entry name" value="ZINC FINGER HOMEOBOX PROTEIN"/>
    <property type="match status" value="1"/>
</dbReference>
<keyword evidence="8 10" id="KW-0539">Nucleus</keyword>
<evidence type="ECO:0000256" key="5">
    <source>
        <dbReference type="ARBA" id="ARBA00022833"/>
    </source>
</evidence>
<keyword evidence="6 10" id="KW-0238">DNA-binding</keyword>
<dbReference type="InterPro" id="IPR036236">
    <property type="entry name" value="Znf_C2H2_sf"/>
</dbReference>
<feature type="DNA-binding region" description="Homeobox" evidence="10">
    <location>
        <begin position="319"/>
        <end position="365"/>
    </location>
</feature>